<reference evidence="2 3" key="1">
    <citation type="submission" date="2024-06" db="EMBL/GenBank/DDBJ databases">
        <title>The Natural Products Discovery Center: Release of the First 8490 Sequenced Strains for Exploring Actinobacteria Biosynthetic Diversity.</title>
        <authorList>
            <person name="Kalkreuter E."/>
            <person name="Kautsar S.A."/>
            <person name="Yang D."/>
            <person name="Bader C.D."/>
            <person name="Teijaro C.N."/>
            <person name="Fluegel L."/>
            <person name="Davis C.M."/>
            <person name="Simpson J.R."/>
            <person name="Lauterbach L."/>
            <person name="Steele A.D."/>
            <person name="Gui C."/>
            <person name="Meng S."/>
            <person name="Li G."/>
            <person name="Viehrig K."/>
            <person name="Ye F."/>
            <person name="Su P."/>
            <person name="Kiefer A.F."/>
            <person name="Nichols A."/>
            <person name="Cepeda A.J."/>
            <person name="Yan W."/>
            <person name="Fan B."/>
            <person name="Jiang Y."/>
            <person name="Adhikari A."/>
            <person name="Zheng C.-J."/>
            <person name="Schuster L."/>
            <person name="Cowan T.M."/>
            <person name="Smanski M.J."/>
            <person name="Chevrette M.G."/>
            <person name="De Carvalho L.P.S."/>
            <person name="Shen B."/>
        </authorList>
    </citation>
    <scope>NUCLEOTIDE SEQUENCE [LARGE SCALE GENOMIC DNA]</scope>
    <source>
        <strain evidence="2 3">NPDC033039</strain>
    </source>
</reference>
<evidence type="ECO:0000313" key="3">
    <source>
        <dbReference type="Proteomes" id="UP001550853"/>
    </source>
</evidence>
<keyword evidence="1" id="KW-0812">Transmembrane</keyword>
<feature type="transmembrane region" description="Helical" evidence="1">
    <location>
        <begin position="118"/>
        <end position="139"/>
    </location>
</feature>
<dbReference type="Proteomes" id="UP001550853">
    <property type="component" value="Unassembled WGS sequence"/>
</dbReference>
<keyword evidence="3" id="KW-1185">Reference proteome</keyword>
<dbReference type="RefSeq" id="WP_051739420.1">
    <property type="nucleotide sequence ID" value="NZ_JBEZVI010000014.1"/>
</dbReference>
<evidence type="ECO:0000313" key="2">
    <source>
        <dbReference type="EMBL" id="MEU3712084.1"/>
    </source>
</evidence>
<gene>
    <name evidence="2" type="ORF">AB0E61_18560</name>
</gene>
<comment type="caution">
    <text evidence="2">The sequence shown here is derived from an EMBL/GenBank/DDBJ whole genome shotgun (WGS) entry which is preliminary data.</text>
</comment>
<proteinExistence type="predicted"/>
<accession>A0ABV2Z2P4</accession>
<dbReference type="EMBL" id="JBEZVI010000014">
    <property type="protein sequence ID" value="MEU3712084.1"/>
    <property type="molecule type" value="Genomic_DNA"/>
</dbReference>
<evidence type="ECO:0000256" key="1">
    <source>
        <dbReference type="SAM" id="Phobius"/>
    </source>
</evidence>
<feature type="transmembrane region" description="Helical" evidence="1">
    <location>
        <begin position="21"/>
        <end position="44"/>
    </location>
</feature>
<organism evidence="2 3">
    <name type="scientific">Streptomyces catenulae</name>
    <dbReference type="NCBI Taxonomy" id="66875"/>
    <lineage>
        <taxon>Bacteria</taxon>
        <taxon>Bacillati</taxon>
        <taxon>Actinomycetota</taxon>
        <taxon>Actinomycetes</taxon>
        <taxon>Kitasatosporales</taxon>
        <taxon>Streptomycetaceae</taxon>
        <taxon>Streptomyces</taxon>
    </lineage>
</organism>
<feature type="transmembrane region" description="Helical" evidence="1">
    <location>
        <begin position="92"/>
        <end position="112"/>
    </location>
</feature>
<keyword evidence="1" id="KW-1133">Transmembrane helix</keyword>
<keyword evidence="1" id="KW-0472">Membrane</keyword>
<evidence type="ECO:0008006" key="4">
    <source>
        <dbReference type="Google" id="ProtNLM"/>
    </source>
</evidence>
<name>A0ABV2Z2P4_9ACTN</name>
<feature type="transmembrane region" description="Helical" evidence="1">
    <location>
        <begin position="64"/>
        <end position="85"/>
    </location>
</feature>
<sequence length="150" mass="15391">MSAQQLSASARPTGRVLYTAALLAVASAGVIVIDQVAGGGLAAQLRHVYPGRSAADISMAESSILTYLFTLAVLGAALFTTMAWALRRGRRWVRGVGAAAVVLGSVLAGYNFSQPHPLLMTVAGVVPCVAGLAAVVMLWTERSTASPIPA</sequence>
<protein>
    <recommendedName>
        <fullName evidence="4">Integral membrane protein</fullName>
    </recommendedName>
</protein>